<reference evidence="3" key="1">
    <citation type="submission" date="2016-04" db="EMBL/GenBank/DDBJ databases">
        <authorList>
            <person name="Chen L."/>
            <person name="Zhuang W."/>
            <person name="Wang G."/>
        </authorList>
    </citation>
    <scope>NUCLEOTIDE SEQUENCE [LARGE SCALE GENOMIC DNA]</scope>
    <source>
        <strain evidence="3">208</strain>
    </source>
</reference>
<feature type="compositionally biased region" description="Polar residues" evidence="1">
    <location>
        <begin position="1"/>
        <end position="11"/>
    </location>
</feature>
<dbReference type="OrthoDB" id="3268254at2"/>
<dbReference type="AlphaFoldDB" id="A0A1V9EP75"/>
<dbReference type="EMBL" id="LWBP01000236">
    <property type="protein sequence ID" value="OQP47948.1"/>
    <property type="molecule type" value="Genomic_DNA"/>
</dbReference>
<evidence type="ECO:0000313" key="3">
    <source>
        <dbReference type="Proteomes" id="UP000192276"/>
    </source>
</evidence>
<feature type="compositionally biased region" description="Basic residues" evidence="1">
    <location>
        <begin position="13"/>
        <end position="24"/>
    </location>
</feature>
<dbReference type="Pfam" id="PF21983">
    <property type="entry name" value="NikA-like"/>
    <property type="match status" value="1"/>
</dbReference>
<dbReference type="RefSeq" id="WP_081170374.1">
    <property type="nucleotide sequence ID" value="NZ_LWBP01000236.1"/>
</dbReference>
<name>A0A1V9EP75_9BACT</name>
<comment type="caution">
    <text evidence="2">The sequence shown here is derived from an EMBL/GenBank/DDBJ whole genome shotgun (WGS) entry which is preliminary data.</text>
</comment>
<organism evidence="2 3">
    <name type="scientific">Niastella populi</name>
    <dbReference type="NCBI Taxonomy" id="550983"/>
    <lineage>
        <taxon>Bacteria</taxon>
        <taxon>Pseudomonadati</taxon>
        <taxon>Bacteroidota</taxon>
        <taxon>Chitinophagia</taxon>
        <taxon>Chitinophagales</taxon>
        <taxon>Chitinophagaceae</taxon>
        <taxon>Niastella</taxon>
    </lineage>
</organism>
<feature type="region of interest" description="Disordered" evidence="1">
    <location>
        <begin position="1"/>
        <end position="24"/>
    </location>
</feature>
<dbReference type="Proteomes" id="UP000192276">
    <property type="component" value="Unassembled WGS sequence"/>
</dbReference>
<proteinExistence type="predicted"/>
<protein>
    <submittedName>
        <fullName evidence="2">Mobilization protein</fullName>
    </submittedName>
</protein>
<gene>
    <name evidence="2" type="ORF">A4R26_31605</name>
</gene>
<keyword evidence="3" id="KW-1185">Reference proteome</keyword>
<dbReference type="InterPro" id="IPR053842">
    <property type="entry name" value="NikA-like"/>
</dbReference>
<accession>A0A1V9EP75</accession>
<sequence length="128" mass="14654">MTLKKQGSFTKNKGGRPKQTIKKDRRVSVRCSFLQRKQVQLRAKNAQLTVSEYLLKMGLTGKIVIREKVLPPEVLKRLGELNHIAAYLNQIAKKRNGFDELSAYERATLAIQSNEVKQLAQDVKNYLK</sequence>
<dbReference type="STRING" id="550983.A4R26_31605"/>
<evidence type="ECO:0000256" key="1">
    <source>
        <dbReference type="SAM" id="MobiDB-lite"/>
    </source>
</evidence>
<evidence type="ECO:0000313" key="2">
    <source>
        <dbReference type="EMBL" id="OQP47948.1"/>
    </source>
</evidence>